<evidence type="ECO:0000313" key="1">
    <source>
        <dbReference type="EMBL" id="TQM61516.1"/>
    </source>
</evidence>
<dbReference type="EMBL" id="VFPN01000003">
    <property type="protein sequence ID" value="TQM61516.1"/>
    <property type="molecule type" value="Genomic_DNA"/>
</dbReference>
<proteinExistence type="predicted"/>
<accession>A0A543HT33</accession>
<gene>
    <name evidence="1" type="ORF">FB466_2472</name>
</gene>
<evidence type="ECO:0000313" key="2">
    <source>
        <dbReference type="Proteomes" id="UP000318331"/>
    </source>
</evidence>
<reference evidence="1 2" key="1">
    <citation type="submission" date="2019-06" db="EMBL/GenBank/DDBJ databases">
        <title>Sequencing the genomes of 1000 actinobacteria strains.</title>
        <authorList>
            <person name="Klenk H.-P."/>
        </authorList>
    </citation>
    <scope>NUCLEOTIDE SEQUENCE [LARGE SCALE GENOMIC DNA]</scope>
    <source>
        <strain evidence="1 2">DSM 18031</strain>
    </source>
</reference>
<keyword evidence="2" id="KW-1185">Reference proteome</keyword>
<name>A0A543HT33_9MICO</name>
<dbReference type="Proteomes" id="UP000318331">
    <property type="component" value="Unassembled WGS sequence"/>
</dbReference>
<dbReference type="AlphaFoldDB" id="A0A543HT33"/>
<dbReference type="RefSeq" id="WP_141918620.1">
    <property type="nucleotide sequence ID" value="NZ_BAAAYS010000006.1"/>
</dbReference>
<comment type="caution">
    <text evidence="1">The sequence shown here is derived from an EMBL/GenBank/DDBJ whole genome shotgun (WGS) entry which is preliminary data.</text>
</comment>
<protein>
    <submittedName>
        <fullName evidence="1">Uncharacterized protein</fullName>
    </submittedName>
</protein>
<sequence>MIAPPTSRALDRVGREHYGHRISFATPAGETASVAASGILRQIWRENFGNSIPGRCVAIDDDTTGALTVFGPLPLSFSISDHGPAAATPPHAQSASSRPDWVPSRIESLTLRWWGGPRDQTEKTIAPEQMRRRFFSSYDARPEKAEYVWNQTFTPDKNRRFTADFWYAGWVTAEETLPTTGAPGEAVPLAPGGRYRMQFRNGPLVDLIDHYQVSLTGKPLTTVILPPEATGRLVPTTYAYTGFGALSAAGVRCTYRHIQ</sequence>
<organism evidence="1 2">
    <name type="scientific">Klugiella xanthotipulae</name>
    <dbReference type="NCBI Taxonomy" id="244735"/>
    <lineage>
        <taxon>Bacteria</taxon>
        <taxon>Bacillati</taxon>
        <taxon>Actinomycetota</taxon>
        <taxon>Actinomycetes</taxon>
        <taxon>Micrococcales</taxon>
        <taxon>Microbacteriaceae</taxon>
        <taxon>Klugiella</taxon>
    </lineage>
</organism>